<dbReference type="PANTHER" id="PTHR11119">
    <property type="entry name" value="XANTHINE-URACIL / VITAMIN C PERMEASE FAMILY MEMBER"/>
    <property type="match status" value="1"/>
</dbReference>
<feature type="transmembrane region" description="Helical" evidence="6">
    <location>
        <begin position="402"/>
        <end position="428"/>
    </location>
</feature>
<dbReference type="Pfam" id="PF00860">
    <property type="entry name" value="Xan_ur_permease"/>
    <property type="match status" value="2"/>
</dbReference>
<feature type="transmembrane region" description="Helical" evidence="6">
    <location>
        <begin position="194"/>
        <end position="217"/>
    </location>
</feature>
<name>A0ABR1DCX6_NECAM</name>
<feature type="transmembrane region" description="Helical" evidence="6">
    <location>
        <begin position="237"/>
        <end position="256"/>
    </location>
</feature>
<proteinExistence type="inferred from homology"/>
<evidence type="ECO:0000313" key="8">
    <source>
        <dbReference type="Proteomes" id="UP001303046"/>
    </source>
</evidence>
<feature type="transmembrane region" description="Helical" evidence="6">
    <location>
        <begin position="448"/>
        <end position="467"/>
    </location>
</feature>
<feature type="transmembrane region" description="Helical" evidence="6">
    <location>
        <begin position="71"/>
        <end position="89"/>
    </location>
</feature>
<sequence>MVSDMGKKDEESPPRGHSLHFAVNDVPDLGNLILFGFQQMMLCISGLLIVPFLQSNLVCAGSATIELRVRLIAASFFTSGIATILQTTFGMRLCILHGPSFSFLPPLFAFAAMPQNRCLANSSTYVPESEWMPKILTIQGSLLISLLTFIIMGGSGLVGVFAKLVGPITVTPLLLMLTLGVIPTLHEKMSLHWISVVVFCILIAMGTFLENVCVPFPYYSFAKRSVRIARVRIFGQFPYLISITVAWLICFLLTITDLEPEEGEARTDKNSTVVVLQQSPYFQIPYPGSEEGGNAETLAVNKDQYWMHILLEIPSTRRLWKSSSDDNQRNRISDKKVAAQLDIAMPIAESKFYSGQFGFPQFSLGLALGFVASCIACLMESIGDYQTCARISHQRHPPSSSVNRAIIFEGIGSILAAVMGLGTGVTTYAENIALMHITRVVSRSTMQVAGVLLILVGIFTKCAALLASIPDAVVGGVLAMGMTMITGVAINNLQNVDLRLSRNVTIMGTAILLGAVIPYHFERNRIHTGIDSIDDSLNMLLSIRMLVSGLVAFLLDNTVPGATREQRGFAPKDVDDKSSAEDDGYALPLVIQKFLLRYSRLSKLPFIPSQRSLRALPGKRPPGRKRKFWTEVVKEYPMTLAEDRQFRIDSQDMETNELIPYKVLQKIESLGRAMFKDGTARRRCG</sequence>
<feature type="transmembrane region" description="Helical" evidence="6">
    <location>
        <begin position="473"/>
        <end position="492"/>
    </location>
</feature>
<evidence type="ECO:0000256" key="3">
    <source>
        <dbReference type="ARBA" id="ARBA00022692"/>
    </source>
</evidence>
<reference evidence="7 8" key="1">
    <citation type="submission" date="2023-08" db="EMBL/GenBank/DDBJ databases">
        <title>A Necator americanus chromosomal reference genome.</title>
        <authorList>
            <person name="Ilik V."/>
            <person name="Petrzelkova K.J."/>
            <person name="Pardy F."/>
            <person name="Fuh T."/>
            <person name="Niatou-Singa F.S."/>
            <person name="Gouil Q."/>
            <person name="Baker L."/>
            <person name="Ritchie M.E."/>
            <person name="Jex A.R."/>
            <person name="Gazzola D."/>
            <person name="Li H."/>
            <person name="Toshio Fujiwara R."/>
            <person name="Zhan B."/>
            <person name="Aroian R.V."/>
            <person name="Pafco B."/>
            <person name="Schwarz E.M."/>
        </authorList>
    </citation>
    <scope>NUCLEOTIDE SEQUENCE [LARGE SCALE GENOMIC DNA]</scope>
    <source>
        <strain evidence="7 8">Aroian</strain>
        <tissue evidence="7">Whole animal</tissue>
    </source>
</reference>
<feature type="transmembrane region" description="Helical" evidence="6">
    <location>
        <begin position="504"/>
        <end position="521"/>
    </location>
</feature>
<evidence type="ECO:0000256" key="2">
    <source>
        <dbReference type="ARBA" id="ARBA00008821"/>
    </source>
</evidence>
<evidence type="ECO:0000256" key="1">
    <source>
        <dbReference type="ARBA" id="ARBA00004141"/>
    </source>
</evidence>
<comment type="subcellular location">
    <subcellularLocation>
        <location evidence="1">Membrane</location>
        <topology evidence="1">Multi-pass membrane protein</topology>
    </subcellularLocation>
</comment>
<accession>A0ABR1DCX6</accession>
<evidence type="ECO:0000256" key="5">
    <source>
        <dbReference type="ARBA" id="ARBA00023136"/>
    </source>
</evidence>
<evidence type="ECO:0008006" key="9">
    <source>
        <dbReference type="Google" id="ProtNLM"/>
    </source>
</evidence>
<dbReference type="EMBL" id="JAVFWL010000004">
    <property type="protein sequence ID" value="KAK6748105.1"/>
    <property type="molecule type" value="Genomic_DNA"/>
</dbReference>
<feature type="transmembrane region" description="Helical" evidence="6">
    <location>
        <begin position="164"/>
        <end position="182"/>
    </location>
</feature>
<gene>
    <name evidence="7" type="primary">Necator_chrIV.g14289</name>
    <name evidence="7" type="ORF">RB195_000995</name>
</gene>
<evidence type="ECO:0000313" key="7">
    <source>
        <dbReference type="EMBL" id="KAK6748105.1"/>
    </source>
</evidence>
<evidence type="ECO:0000256" key="6">
    <source>
        <dbReference type="SAM" id="Phobius"/>
    </source>
</evidence>
<feature type="transmembrane region" description="Helical" evidence="6">
    <location>
        <begin position="135"/>
        <end position="158"/>
    </location>
</feature>
<comment type="similarity">
    <text evidence="2">Belongs to the nucleobase:cation symporter-2 (NCS2) (TC 2.A.40) family.</text>
</comment>
<feature type="transmembrane region" description="Helical" evidence="6">
    <location>
        <begin position="541"/>
        <end position="559"/>
    </location>
</feature>
<protein>
    <recommendedName>
        <fullName evidence="9">Permease</fullName>
    </recommendedName>
</protein>
<keyword evidence="3 6" id="KW-0812">Transmembrane</keyword>
<evidence type="ECO:0000256" key="4">
    <source>
        <dbReference type="ARBA" id="ARBA00022989"/>
    </source>
</evidence>
<dbReference type="InterPro" id="IPR006043">
    <property type="entry name" value="NCS2"/>
</dbReference>
<keyword evidence="8" id="KW-1185">Reference proteome</keyword>
<organism evidence="7 8">
    <name type="scientific">Necator americanus</name>
    <name type="common">Human hookworm</name>
    <dbReference type="NCBI Taxonomy" id="51031"/>
    <lineage>
        <taxon>Eukaryota</taxon>
        <taxon>Metazoa</taxon>
        <taxon>Ecdysozoa</taxon>
        <taxon>Nematoda</taxon>
        <taxon>Chromadorea</taxon>
        <taxon>Rhabditida</taxon>
        <taxon>Rhabditina</taxon>
        <taxon>Rhabditomorpha</taxon>
        <taxon>Strongyloidea</taxon>
        <taxon>Ancylostomatidae</taxon>
        <taxon>Bunostominae</taxon>
        <taxon>Necator</taxon>
    </lineage>
</organism>
<keyword evidence="5 6" id="KW-0472">Membrane</keyword>
<dbReference type="Proteomes" id="UP001303046">
    <property type="component" value="Unassembled WGS sequence"/>
</dbReference>
<feature type="transmembrane region" description="Helical" evidence="6">
    <location>
        <begin position="29"/>
        <end position="50"/>
    </location>
</feature>
<keyword evidence="4 6" id="KW-1133">Transmembrane helix</keyword>
<comment type="caution">
    <text evidence="7">The sequence shown here is derived from an EMBL/GenBank/DDBJ whole genome shotgun (WGS) entry which is preliminary data.</text>
</comment>